<evidence type="ECO:0000256" key="13">
    <source>
        <dbReference type="SAM" id="MobiDB-lite"/>
    </source>
</evidence>
<dbReference type="PANTHER" id="PTHR12980:SF0">
    <property type="entry name" value="CYTOCHROME B-C1 COMPLEX SUBUNIT 9"/>
    <property type="match status" value="1"/>
</dbReference>
<organism evidence="14 15">
    <name type="scientific">Dufourea novaeangliae</name>
    <name type="common">Sweat bee</name>
    <dbReference type="NCBI Taxonomy" id="178035"/>
    <lineage>
        <taxon>Eukaryota</taxon>
        <taxon>Metazoa</taxon>
        <taxon>Ecdysozoa</taxon>
        <taxon>Arthropoda</taxon>
        <taxon>Hexapoda</taxon>
        <taxon>Insecta</taxon>
        <taxon>Pterygota</taxon>
        <taxon>Neoptera</taxon>
        <taxon>Endopterygota</taxon>
        <taxon>Hymenoptera</taxon>
        <taxon>Apocrita</taxon>
        <taxon>Aculeata</taxon>
        <taxon>Apoidea</taxon>
        <taxon>Anthophila</taxon>
        <taxon>Halictidae</taxon>
        <taxon>Rophitinae</taxon>
        <taxon>Dufourea</taxon>
    </lineage>
</organism>
<dbReference type="GO" id="GO:0005743">
    <property type="term" value="C:mitochondrial inner membrane"/>
    <property type="evidence" value="ECO:0007669"/>
    <property type="project" value="UniProtKB-SubCell"/>
</dbReference>
<dbReference type="EMBL" id="KQ434809">
    <property type="protein sequence ID" value="KZC06350.1"/>
    <property type="molecule type" value="Genomic_DNA"/>
</dbReference>
<dbReference type="Proteomes" id="UP000076502">
    <property type="component" value="Unassembled WGS sequence"/>
</dbReference>
<dbReference type="InterPro" id="IPR008027">
    <property type="entry name" value="QCR9"/>
</dbReference>
<dbReference type="PANTHER" id="PTHR12980">
    <property type="entry name" value="UBIQUINOL-CYTOCHROME C REDUCTASE COMPLEX, SUBUNIT X"/>
    <property type="match status" value="1"/>
</dbReference>
<keyword evidence="10" id="KW-0472">Membrane</keyword>
<reference evidence="14 15" key="1">
    <citation type="submission" date="2015-07" db="EMBL/GenBank/DDBJ databases">
        <title>The genome of Dufourea novaeangliae.</title>
        <authorList>
            <person name="Pan H."/>
            <person name="Kapheim K."/>
        </authorList>
    </citation>
    <scope>NUCLEOTIDE SEQUENCE [LARGE SCALE GENOMIC DNA]</scope>
    <source>
        <strain evidence="14">0120121106</strain>
        <tissue evidence="14">Whole body</tissue>
    </source>
</reference>
<keyword evidence="6" id="KW-0999">Mitochondrion inner membrane</keyword>
<evidence type="ECO:0000313" key="15">
    <source>
        <dbReference type="Proteomes" id="UP000076502"/>
    </source>
</evidence>
<evidence type="ECO:0000256" key="7">
    <source>
        <dbReference type="ARBA" id="ARBA00022982"/>
    </source>
</evidence>
<dbReference type="FunFam" id="1.20.5.260:FF:000001">
    <property type="entry name" value="Cytochrome b-c1 complex subunit 9"/>
    <property type="match status" value="1"/>
</dbReference>
<evidence type="ECO:0000256" key="1">
    <source>
        <dbReference type="ARBA" id="ARBA00004434"/>
    </source>
</evidence>
<evidence type="ECO:0000256" key="3">
    <source>
        <dbReference type="ARBA" id="ARBA00022448"/>
    </source>
</evidence>
<evidence type="ECO:0000256" key="10">
    <source>
        <dbReference type="ARBA" id="ARBA00023136"/>
    </source>
</evidence>
<gene>
    <name evidence="14" type="ORF">WN55_10260</name>
</gene>
<keyword evidence="7" id="KW-0249">Electron transport</keyword>
<comment type="similarity">
    <text evidence="2">Belongs to the UQCR10/QCR9 family.</text>
</comment>
<evidence type="ECO:0000256" key="2">
    <source>
        <dbReference type="ARBA" id="ARBA00007856"/>
    </source>
</evidence>
<dbReference type="STRING" id="178035.A0A154P5F2"/>
<protein>
    <recommendedName>
        <fullName evidence="11">Cytochrome b-c1 complex subunit 9</fullName>
    </recommendedName>
    <alternativeName>
        <fullName evidence="12">Complex III subunit X</fullName>
    </alternativeName>
</protein>
<dbReference type="Pfam" id="PF05365">
    <property type="entry name" value="UCR_UQCRX_QCR9"/>
    <property type="match status" value="1"/>
</dbReference>
<evidence type="ECO:0000256" key="8">
    <source>
        <dbReference type="ARBA" id="ARBA00022989"/>
    </source>
</evidence>
<feature type="compositionally biased region" description="Basic and acidic residues" evidence="13">
    <location>
        <begin position="69"/>
        <end position="89"/>
    </location>
</feature>
<evidence type="ECO:0000256" key="5">
    <source>
        <dbReference type="ARBA" id="ARBA00022692"/>
    </source>
</evidence>
<dbReference type="GO" id="GO:0006122">
    <property type="term" value="P:mitochondrial electron transport, ubiquinol to cytochrome c"/>
    <property type="evidence" value="ECO:0007669"/>
    <property type="project" value="InterPro"/>
</dbReference>
<evidence type="ECO:0000313" key="14">
    <source>
        <dbReference type="EMBL" id="KZC06350.1"/>
    </source>
</evidence>
<sequence>MITKFLYRYVVKRTSTFFLSAVIAAMFFERAVDHACESIFERVNEGRLWMHIKHRYEDKSLQVSHKRKSVEEDASKKKVESNPDKKDNS</sequence>
<dbReference type="InterPro" id="IPR036656">
    <property type="entry name" value="QCR9_sf"/>
</dbReference>
<accession>A0A154P5F2</accession>
<feature type="region of interest" description="Disordered" evidence="13">
    <location>
        <begin position="60"/>
        <end position="89"/>
    </location>
</feature>
<evidence type="ECO:0000256" key="12">
    <source>
        <dbReference type="ARBA" id="ARBA00076299"/>
    </source>
</evidence>
<proteinExistence type="inferred from homology"/>
<evidence type="ECO:0000256" key="4">
    <source>
        <dbReference type="ARBA" id="ARBA00022660"/>
    </source>
</evidence>
<keyword evidence="9" id="KW-0496">Mitochondrion</keyword>
<name>A0A154P5F2_DUFNO</name>
<dbReference type="AlphaFoldDB" id="A0A154P5F2"/>
<keyword evidence="8" id="KW-1133">Transmembrane helix</keyword>
<keyword evidence="3" id="KW-0813">Transport</keyword>
<evidence type="ECO:0000256" key="9">
    <source>
        <dbReference type="ARBA" id="ARBA00023128"/>
    </source>
</evidence>
<keyword evidence="15" id="KW-1185">Reference proteome</keyword>
<keyword evidence="4" id="KW-0679">Respiratory chain</keyword>
<evidence type="ECO:0000256" key="11">
    <source>
        <dbReference type="ARBA" id="ARBA00068509"/>
    </source>
</evidence>
<dbReference type="SUPFAM" id="SSF81514">
    <property type="entry name" value="Subunit X (non-heme 7 kDa protein) of cytochrome bc1 complex (Ubiquinol-cytochrome c reductase)"/>
    <property type="match status" value="1"/>
</dbReference>
<comment type="subcellular location">
    <subcellularLocation>
        <location evidence="1">Mitochondrion inner membrane</location>
        <topology evidence="1">Single-pass membrane protein</topology>
    </subcellularLocation>
</comment>
<keyword evidence="5" id="KW-0812">Transmembrane</keyword>
<evidence type="ECO:0000256" key="6">
    <source>
        <dbReference type="ARBA" id="ARBA00022792"/>
    </source>
</evidence>
<dbReference type="GO" id="GO:0045275">
    <property type="term" value="C:respiratory chain complex III"/>
    <property type="evidence" value="ECO:0007669"/>
    <property type="project" value="InterPro"/>
</dbReference>
<dbReference type="Gene3D" id="1.20.5.260">
    <property type="entry name" value="Cytochrome b-c1 complex subunit 9"/>
    <property type="match status" value="1"/>
</dbReference>